<dbReference type="InterPro" id="IPR011048">
    <property type="entry name" value="Haem_d1_sf"/>
</dbReference>
<dbReference type="InterPro" id="IPR019405">
    <property type="entry name" value="Lactonase_7-beta_prop"/>
</dbReference>
<keyword evidence="2" id="KW-0472">Membrane</keyword>
<dbReference type="PANTHER" id="PTHR30344:SF1">
    <property type="entry name" value="6-PHOSPHOGLUCONOLACTONASE"/>
    <property type="match status" value="1"/>
</dbReference>
<dbReference type="InterPro" id="IPR015943">
    <property type="entry name" value="WD40/YVTN_repeat-like_dom_sf"/>
</dbReference>
<dbReference type="InterPro" id="IPR050282">
    <property type="entry name" value="Cycloisomerase_2"/>
</dbReference>
<evidence type="ECO:0000256" key="1">
    <source>
        <dbReference type="ARBA" id="ARBA00005564"/>
    </source>
</evidence>
<dbReference type="InterPro" id="IPR023214">
    <property type="entry name" value="HAD_sf"/>
</dbReference>
<proteinExistence type="inferred from homology"/>
<dbReference type="Pfam" id="PF13242">
    <property type="entry name" value="Hydrolase_like"/>
    <property type="match status" value="1"/>
</dbReference>
<dbReference type="SUPFAM" id="SSF51004">
    <property type="entry name" value="C-terminal (heme d1) domain of cytochrome cd1-nitrite reductase"/>
    <property type="match status" value="1"/>
</dbReference>
<dbReference type="NCBIfam" id="TIGR01460">
    <property type="entry name" value="HAD-SF-IIA"/>
    <property type="match status" value="1"/>
</dbReference>
<dbReference type="Proteomes" id="UP001521116">
    <property type="component" value="Unassembled WGS sequence"/>
</dbReference>
<dbReference type="InterPro" id="IPR006357">
    <property type="entry name" value="HAD-SF_hydro_IIA"/>
</dbReference>
<comment type="caution">
    <text evidence="3">The sequence shown here is derived from an EMBL/GenBank/DDBJ whole genome shotgun (WGS) entry which is preliminary data.</text>
</comment>
<dbReference type="Gene3D" id="2.130.10.10">
    <property type="entry name" value="YVTN repeat-like/Quinoprotein amine dehydrogenase"/>
    <property type="match status" value="1"/>
</dbReference>
<dbReference type="InterPro" id="IPR006353">
    <property type="entry name" value="HAD-SF_hydro_IIA_CECR5"/>
</dbReference>
<evidence type="ECO:0000313" key="4">
    <source>
        <dbReference type="Proteomes" id="UP001521116"/>
    </source>
</evidence>
<evidence type="ECO:0000313" key="3">
    <source>
        <dbReference type="EMBL" id="KAL1637452.1"/>
    </source>
</evidence>
<evidence type="ECO:0000256" key="2">
    <source>
        <dbReference type="SAM" id="Phobius"/>
    </source>
</evidence>
<protein>
    <submittedName>
        <fullName evidence="3">Uncharacterized protein</fullName>
    </submittedName>
</protein>
<keyword evidence="4" id="KW-1185">Reference proteome</keyword>
<dbReference type="InterPro" id="IPR036412">
    <property type="entry name" value="HAD-like_sf"/>
</dbReference>
<sequence length="1390" mass="152281">MQSLEETFLSHGTMVNVPLLLSASAASCTATNLFVASYGGTVTTVTLDDSANGTYALNTAYSSTDCGSSPSWLTLDSERGILYCLDEGLTSTNGTVNSLLVGDDGGLTMATSQQAISGPVSSVLYGSPNARSLAVAHYSGSSVSTWAALKNGSLFPEERFTFTLSGPGPNPDRQDAPHEHEAILDPTGQFIIVPDLGADLVRVFSYDSTGALTEEESLVAESGSGPRHAAFWTGNSYYGNSTFFYLVGELDNTVTTYAVTYPPAGGLSFTEVSRISSFGEAPQPEGAAAAEIEVSPDNRFLVVSNRNDSSFEISSAYNGTKQYSDSLTTFSIQPNGTLHYEHLAPAGGSFPRHFSLNGDGDLIAVALQYDSKLIVRKRDIQTGVIGDEVASISIPGNLTCVVWDEVDLNAPRAIDGVLLRSADPLPRAHKALAYLQSQRIPFILLTNGGGKHESERVAELSEKLEVPLDTSMFVQSHTPFAGLDQYKDKTVLVCGGDGAKCRDVAEKYGYKTVVTPGDIYAAYPEIWPFSKNFLDYYRSFARPLPRSIDAANPDASLKIDAVFVYNDPRDWGLDAAVILDVLLSRQGIMGTISPKNGDRSLANRGYLQDGQPPLYYSNPDLWWAAKYHLSRLGQGGFREALEGIWTAVTGGERNGVELQKIVIGKPFRMTYEFAEERLSKHREDLFGGIKLESLKRVYMVGDNPESDIRGANTYDSPLGTDWKSVLVKTGVYQEGSEPSWKPRTIVGDVYDATFKEEPKKETMNVGGSSLRLKEVLQMDVSKGFKVRQKLSTLAPVVAFFIWLGLSLKEHREMQVLVGAGIGGRLSQFDAKAIDFACGAVLAPLFMVPLNYLWFGKARTCALNEQGSSRGISLSVLAEASNTSNGTYDLVKLCSLFSGKTWRLLLLGILALFAALTRTSFANMIAYESYTEAVSILGSVEVRILQDEAISQNSLPDDILNYPNRLNFNLAQSTEKEVQVYGLLNRLYAKPAVERLAQGGAYVGANVTNGSISLLPTSVTSLNISGYRMTLDCNILDSDISDVRMLFSKDLSRLEFHIKDTYFIYPFIGNETRLSDQCDNQYLSEAFPYVAVNDTEAIIGFLYGCDVSGITFSSPFGDIRPTATVFRTGNIDYAWTWGLKCKIHRHDGTIVYKRGPGQQWDISDTNITTVTNTAPGFFDRWVSTLCYLWPSKLGASGIGWALVNTPTGTTQGLNLMEWLSYRINGTSHTDMIDWTVFMSKFLYAIGEAERLTYEFAAEDSTRDRPEYFYHVDAVENQQFYRMTYVPALLFVGLACTFAAAAITGGMALYARNTRSARSRREVDVLRLVVDAATGLKEDSGLISELAAGDKGKLEKWAKRYRVRYGEVVEGEHGDRDVALRLLKVETQGEEK</sequence>
<dbReference type="Pfam" id="PF13344">
    <property type="entry name" value="Hydrolase_6"/>
    <property type="match status" value="1"/>
</dbReference>
<feature type="transmembrane region" description="Helical" evidence="2">
    <location>
        <begin position="903"/>
        <end position="926"/>
    </location>
</feature>
<dbReference type="NCBIfam" id="TIGR01456">
    <property type="entry name" value="CECR5"/>
    <property type="match status" value="1"/>
</dbReference>
<dbReference type="EMBL" id="JAJVDC020000003">
    <property type="protein sequence ID" value="KAL1637452.1"/>
    <property type="molecule type" value="Genomic_DNA"/>
</dbReference>
<organism evidence="3 4">
    <name type="scientific">Neofusicoccum ribis</name>
    <dbReference type="NCBI Taxonomy" id="45134"/>
    <lineage>
        <taxon>Eukaryota</taxon>
        <taxon>Fungi</taxon>
        <taxon>Dikarya</taxon>
        <taxon>Ascomycota</taxon>
        <taxon>Pezizomycotina</taxon>
        <taxon>Dothideomycetes</taxon>
        <taxon>Dothideomycetes incertae sedis</taxon>
        <taxon>Botryosphaeriales</taxon>
        <taxon>Botryosphaeriaceae</taxon>
        <taxon>Neofusicoccum</taxon>
    </lineage>
</organism>
<gene>
    <name evidence="3" type="ORF">SLS56_000590</name>
</gene>
<keyword evidence="2" id="KW-0812">Transmembrane</keyword>
<accession>A0ABR3TDB7</accession>
<dbReference type="Pfam" id="PF10282">
    <property type="entry name" value="Lactonase"/>
    <property type="match status" value="1"/>
</dbReference>
<dbReference type="Gene3D" id="3.40.50.1000">
    <property type="entry name" value="HAD superfamily/HAD-like"/>
    <property type="match status" value="2"/>
</dbReference>
<keyword evidence="2" id="KW-1133">Transmembrane helix</keyword>
<dbReference type="SUPFAM" id="SSF56784">
    <property type="entry name" value="HAD-like"/>
    <property type="match status" value="1"/>
</dbReference>
<name>A0ABR3TDB7_9PEZI</name>
<dbReference type="PANTHER" id="PTHR30344">
    <property type="entry name" value="6-PHOSPHOGLUCONOLACTONASE-RELATED"/>
    <property type="match status" value="1"/>
</dbReference>
<feature type="transmembrane region" description="Helical" evidence="2">
    <location>
        <begin position="1283"/>
        <end position="1309"/>
    </location>
</feature>
<comment type="similarity">
    <text evidence="1">Belongs to the cycloisomerase 2 family.</text>
</comment>
<reference evidence="3 4" key="1">
    <citation type="submission" date="2024-02" db="EMBL/GenBank/DDBJ databases">
        <title>De novo assembly and annotation of 12 fungi associated with fruit tree decline syndrome in Ontario, Canada.</title>
        <authorList>
            <person name="Sulman M."/>
            <person name="Ellouze W."/>
            <person name="Ilyukhin E."/>
        </authorList>
    </citation>
    <scope>NUCLEOTIDE SEQUENCE [LARGE SCALE GENOMIC DNA]</scope>
    <source>
        <strain evidence="3 4">M1-105</strain>
    </source>
</reference>